<protein>
    <submittedName>
        <fullName evidence="4">Succinate--hydroxymethylglutarate CoA-transferase</fullName>
    </submittedName>
</protein>
<name>A0A2R5G754_9STRA</name>
<keyword evidence="2 4" id="KW-0808">Transferase</keyword>
<dbReference type="OrthoDB" id="5863171at2759"/>
<comment type="similarity">
    <text evidence="1">Belongs to the CoA-transferase III family.</text>
</comment>
<evidence type="ECO:0000256" key="3">
    <source>
        <dbReference type="SAM" id="SignalP"/>
    </source>
</evidence>
<sequence>MATATATRRLLGGLVVVSLEQAVAAPFCTSKLADQGARVIKVERRPAGDFARQYDRNASGASSYFAWLNRGKESFTADIKADGDREALQKLITNKADVFVQNLAPGAAERAGFGSEYLRELNPRLITLDISGYGDEGPRSSYKAYDLLVAAEAGLCDGT</sequence>
<evidence type="ECO:0000256" key="2">
    <source>
        <dbReference type="ARBA" id="ARBA00022679"/>
    </source>
</evidence>
<dbReference type="PANTHER" id="PTHR48207">
    <property type="entry name" value="SUCCINATE--HYDROXYMETHYLGLUTARATE COA-TRANSFERASE"/>
    <property type="match status" value="1"/>
</dbReference>
<reference evidence="4 5" key="1">
    <citation type="submission" date="2017-12" db="EMBL/GenBank/DDBJ databases">
        <title>Sequencing, de novo assembly and annotation of complete genome of a new Thraustochytrid species, strain FCC1311.</title>
        <authorList>
            <person name="Sedici K."/>
            <person name="Godart F."/>
            <person name="Aiese Cigliano R."/>
            <person name="Sanseverino W."/>
            <person name="Barakat M."/>
            <person name="Ortet P."/>
            <person name="Marechal E."/>
            <person name="Cagnac O."/>
            <person name="Amato A."/>
        </authorList>
    </citation>
    <scope>NUCLEOTIDE SEQUENCE [LARGE SCALE GENOMIC DNA]</scope>
</reference>
<feature type="signal peptide" evidence="3">
    <location>
        <begin position="1"/>
        <end position="24"/>
    </location>
</feature>
<keyword evidence="3" id="KW-0732">Signal</keyword>
<dbReference type="PANTHER" id="PTHR48207:SF3">
    <property type="entry name" value="SUCCINATE--HYDROXYMETHYLGLUTARATE COA-TRANSFERASE"/>
    <property type="match status" value="1"/>
</dbReference>
<dbReference type="InterPro" id="IPR023606">
    <property type="entry name" value="CoA-Trfase_III_dom_1_sf"/>
</dbReference>
<evidence type="ECO:0000256" key="1">
    <source>
        <dbReference type="ARBA" id="ARBA00008383"/>
    </source>
</evidence>
<organism evidence="4 5">
    <name type="scientific">Hondaea fermentalgiana</name>
    <dbReference type="NCBI Taxonomy" id="2315210"/>
    <lineage>
        <taxon>Eukaryota</taxon>
        <taxon>Sar</taxon>
        <taxon>Stramenopiles</taxon>
        <taxon>Bigyra</taxon>
        <taxon>Labyrinthulomycetes</taxon>
        <taxon>Thraustochytrida</taxon>
        <taxon>Thraustochytriidae</taxon>
        <taxon>Hondaea</taxon>
    </lineage>
</organism>
<gene>
    <name evidence="4" type="ORF">FCC1311_010411</name>
</gene>
<evidence type="ECO:0000313" key="5">
    <source>
        <dbReference type="Proteomes" id="UP000241890"/>
    </source>
</evidence>
<dbReference type="Proteomes" id="UP000241890">
    <property type="component" value="Unassembled WGS sequence"/>
</dbReference>
<proteinExistence type="inferred from homology"/>
<evidence type="ECO:0000313" key="4">
    <source>
        <dbReference type="EMBL" id="GBG23871.1"/>
    </source>
</evidence>
<comment type="caution">
    <text evidence="4">The sequence shown here is derived from an EMBL/GenBank/DDBJ whole genome shotgun (WGS) entry which is preliminary data.</text>
</comment>
<accession>A0A2R5G754</accession>
<dbReference type="SUPFAM" id="SSF89796">
    <property type="entry name" value="CoA-transferase family III (CaiB/BaiF)"/>
    <property type="match status" value="1"/>
</dbReference>
<keyword evidence="5" id="KW-1185">Reference proteome</keyword>
<dbReference type="InParanoid" id="A0A2R5G754"/>
<dbReference type="GO" id="GO:0008410">
    <property type="term" value="F:CoA-transferase activity"/>
    <property type="evidence" value="ECO:0007669"/>
    <property type="project" value="TreeGrafter"/>
</dbReference>
<feature type="chain" id="PRO_5015308986" evidence="3">
    <location>
        <begin position="25"/>
        <end position="159"/>
    </location>
</feature>
<dbReference type="InterPro" id="IPR003673">
    <property type="entry name" value="CoA-Trfase_fam_III"/>
</dbReference>
<dbReference type="InterPro" id="IPR050483">
    <property type="entry name" value="CoA-transferase_III_domain"/>
</dbReference>
<dbReference type="Pfam" id="PF02515">
    <property type="entry name" value="CoA_transf_3"/>
    <property type="match status" value="1"/>
</dbReference>
<dbReference type="AlphaFoldDB" id="A0A2R5G754"/>
<dbReference type="EMBL" id="BEYU01000001">
    <property type="protein sequence ID" value="GBG23871.1"/>
    <property type="molecule type" value="Genomic_DNA"/>
</dbReference>
<dbReference type="Gene3D" id="3.40.50.10540">
    <property type="entry name" value="Crotonobetainyl-coa:carnitine coa-transferase, domain 1"/>
    <property type="match status" value="1"/>
</dbReference>